<keyword evidence="1" id="KW-0732">Signal</keyword>
<evidence type="ECO:0000256" key="1">
    <source>
        <dbReference type="SAM" id="SignalP"/>
    </source>
</evidence>
<gene>
    <name evidence="2" type="ORF">GGR21_002879</name>
</gene>
<accession>A0A840CVX8</accession>
<comment type="caution">
    <text evidence="2">The sequence shown here is derived from an EMBL/GenBank/DDBJ whole genome shotgun (WGS) entry which is preliminary data.</text>
</comment>
<keyword evidence="3" id="KW-1185">Reference proteome</keyword>
<dbReference type="AlphaFoldDB" id="A0A840CVX8"/>
<dbReference type="EMBL" id="JACIEP010000010">
    <property type="protein sequence ID" value="MBB4036965.1"/>
    <property type="molecule type" value="Genomic_DNA"/>
</dbReference>
<evidence type="ECO:0000313" key="3">
    <source>
        <dbReference type="Proteomes" id="UP000555103"/>
    </source>
</evidence>
<name>A0A840CVX8_9BACT</name>
<feature type="signal peptide" evidence="1">
    <location>
        <begin position="1"/>
        <end position="20"/>
    </location>
</feature>
<protein>
    <submittedName>
        <fullName evidence="2">Uncharacterized protein</fullName>
    </submittedName>
</protein>
<dbReference type="RefSeq" id="WP_183307847.1">
    <property type="nucleotide sequence ID" value="NZ_JACIEP010000010.1"/>
</dbReference>
<dbReference type="Proteomes" id="UP000555103">
    <property type="component" value="Unassembled WGS sequence"/>
</dbReference>
<organism evidence="2 3">
    <name type="scientific">Dysgonomonas hofstadii</name>
    <dbReference type="NCBI Taxonomy" id="637886"/>
    <lineage>
        <taxon>Bacteria</taxon>
        <taxon>Pseudomonadati</taxon>
        <taxon>Bacteroidota</taxon>
        <taxon>Bacteroidia</taxon>
        <taxon>Bacteroidales</taxon>
        <taxon>Dysgonomonadaceae</taxon>
        <taxon>Dysgonomonas</taxon>
    </lineage>
</organism>
<feature type="chain" id="PRO_5032991471" evidence="1">
    <location>
        <begin position="21"/>
        <end position="165"/>
    </location>
</feature>
<reference evidence="2 3" key="1">
    <citation type="submission" date="2020-08" db="EMBL/GenBank/DDBJ databases">
        <title>Genomic Encyclopedia of Type Strains, Phase IV (KMG-IV): sequencing the most valuable type-strain genomes for metagenomic binning, comparative biology and taxonomic classification.</title>
        <authorList>
            <person name="Goeker M."/>
        </authorList>
    </citation>
    <scope>NUCLEOTIDE SEQUENCE [LARGE SCALE GENOMIC DNA]</scope>
    <source>
        <strain evidence="2 3">DSM 104969</strain>
    </source>
</reference>
<sequence length="165" mass="19209">MKKYILILFLSVFCVGKSFAAEQIPDILLVNNDTVFLKTFPLEKLKFKLYPFDYGGGIGSPNDACLRGYQAIWTVVDYKLYLKEIRKIGEPWETVNLKDFFEKNGHSPVMHDGLIFANWYSASLVYYFSNTSKYLYKPAVRFFWDKPKIKFENGLMTINILNEIA</sequence>
<proteinExistence type="predicted"/>
<evidence type="ECO:0000313" key="2">
    <source>
        <dbReference type="EMBL" id="MBB4036965.1"/>
    </source>
</evidence>